<proteinExistence type="predicted"/>
<dbReference type="PANTHER" id="PTHR43557:SF2">
    <property type="entry name" value="RIESKE DOMAIN-CONTAINING PROTEIN-RELATED"/>
    <property type="match status" value="1"/>
</dbReference>
<dbReference type="InterPro" id="IPR023753">
    <property type="entry name" value="FAD/NAD-binding_dom"/>
</dbReference>
<evidence type="ECO:0000256" key="1">
    <source>
        <dbReference type="ARBA" id="ARBA00001974"/>
    </source>
</evidence>
<keyword evidence="3" id="KW-0274">FAD</keyword>
<dbReference type="SUPFAM" id="SSF55424">
    <property type="entry name" value="FAD/NAD-linked reductases, dimerisation (C-terminal) domain"/>
    <property type="match status" value="1"/>
</dbReference>
<dbReference type="PRINTS" id="PR00368">
    <property type="entry name" value="FADPNR"/>
</dbReference>
<dbReference type="Pfam" id="PF14759">
    <property type="entry name" value="Reductase_C"/>
    <property type="match status" value="1"/>
</dbReference>
<dbReference type="Gene3D" id="3.50.50.60">
    <property type="entry name" value="FAD/NAD(P)-binding domain"/>
    <property type="match status" value="2"/>
</dbReference>
<dbReference type="Proteomes" id="UP001621418">
    <property type="component" value="Chromosome"/>
</dbReference>
<reference evidence="7 8" key="1">
    <citation type="submission" date="2022-10" db="EMBL/GenBank/DDBJ databases">
        <title>The complete genomes of actinobacterial strains from the NBC collection.</title>
        <authorList>
            <person name="Joergensen T.S."/>
            <person name="Alvarez Arevalo M."/>
            <person name="Sterndorff E.B."/>
            <person name="Faurdal D."/>
            <person name="Vuksanovic O."/>
            <person name="Mourched A.-S."/>
            <person name="Charusanti P."/>
            <person name="Shaw S."/>
            <person name="Blin K."/>
            <person name="Weber T."/>
        </authorList>
    </citation>
    <scope>NUCLEOTIDE SEQUENCE [LARGE SCALE GENOMIC DNA]</scope>
    <source>
        <strain evidence="7 8">NBC_01413</strain>
    </source>
</reference>
<dbReference type="Gene3D" id="3.30.390.30">
    <property type="match status" value="1"/>
</dbReference>
<comment type="cofactor">
    <cofactor evidence="1">
        <name>FAD</name>
        <dbReference type="ChEBI" id="CHEBI:57692"/>
    </cofactor>
</comment>
<dbReference type="InterPro" id="IPR028202">
    <property type="entry name" value="Reductase_C"/>
</dbReference>
<feature type="domain" description="Reductase C-terminal" evidence="6">
    <location>
        <begin position="296"/>
        <end position="361"/>
    </location>
</feature>
<gene>
    <name evidence="7" type="ORF">OG308_24205</name>
</gene>
<keyword evidence="2" id="KW-0285">Flavoprotein</keyword>
<accession>A0ABZ1N364</accession>
<dbReference type="EMBL" id="CP109527">
    <property type="protein sequence ID" value="WTY34405.1"/>
    <property type="molecule type" value="Genomic_DNA"/>
</dbReference>
<evidence type="ECO:0000256" key="2">
    <source>
        <dbReference type="ARBA" id="ARBA00022630"/>
    </source>
</evidence>
<dbReference type="PANTHER" id="PTHR43557">
    <property type="entry name" value="APOPTOSIS-INDUCING FACTOR 1"/>
    <property type="match status" value="1"/>
</dbReference>
<dbReference type="InterPro" id="IPR036188">
    <property type="entry name" value="FAD/NAD-bd_sf"/>
</dbReference>
<dbReference type="InterPro" id="IPR016156">
    <property type="entry name" value="FAD/NAD-linked_Rdtase_dimer_sf"/>
</dbReference>
<dbReference type="InterPro" id="IPR050446">
    <property type="entry name" value="FAD-oxidoreductase/Apoptosis"/>
</dbReference>
<protein>
    <submittedName>
        <fullName evidence="7">FAD-dependent oxidoreductase</fullName>
    </submittedName>
</protein>
<evidence type="ECO:0000256" key="3">
    <source>
        <dbReference type="ARBA" id="ARBA00022827"/>
    </source>
</evidence>
<evidence type="ECO:0000259" key="5">
    <source>
        <dbReference type="Pfam" id="PF07992"/>
    </source>
</evidence>
<keyword evidence="8" id="KW-1185">Reference proteome</keyword>
<keyword evidence="4" id="KW-0560">Oxidoreductase</keyword>
<evidence type="ECO:0000313" key="7">
    <source>
        <dbReference type="EMBL" id="WTY34405.1"/>
    </source>
</evidence>
<dbReference type="PRINTS" id="PR00411">
    <property type="entry name" value="PNDRDTASEI"/>
</dbReference>
<dbReference type="SUPFAM" id="SSF51905">
    <property type="entry name" value="FAD/NAD(P)-binding domain"/>
    <property type="match status" value="2"/>
</dbReference>
<organism evidence="7 8">
    <name type="scientific">Nocardia salmonicida</name>
    <dbReference type="NCBI Taxonomy" id="53431"/>
    <lineage>
        <taxon>Bacteria</taxon>
        <taxon>Bacillati</taxon>
        <taxon>Actinomycetota</taxon>
        <taxon>Actinomycetes</taxon>
        <taxon>Mycobacteriales</taxon>
        <taxon>Nocardiaceae</taxon>
        <taxon>Nocardia</taxon>
    </lineage>
</organism>
<sequence>MAASRTCVALRAKGFDGEIVLVGDEIHLPYDRPPLSKAVLHGTCTDTSLPDDLADLGVRTRLGTAATDLWLDERVLVSSGGEVGYDGLVIAVGAAPVRLSGDGEQLTLRTIDDARVLADRLRPGNRIVVVGASWIGAEVATAARTAGCRVTCVEAARAPAERLFGGVVAERLLPWWEGIDLRLGAGVDRVERGEVVLSDGTSIPADAVVVGVGVRPSTDWLESSGLELDRGVLVDERLVAAPGVVAVGDVIARWSPRWNTRVRNQHWDNASNGPAVAVSSLLGDDNYGPIYDPVPYFWSDQFGHKLQYVGHHTPDDTLDVRDPAAGPGWSACWSDAAGRTTAVLAVDRPREIAMALRTFATQDAEVSVP</sequence>
<dbReference type="Pfam" id="PF07992">
    <property type="entry name" value="Pyr_redox_2"/>
    <property type="match status" value="1"/>
</dbReference>
<evidence type="ECO:0000256" key="4">
    <source>
        <dbReference type="ARBA" id="ARBA00023002"/>
    </source>
</evidence>
<dbReference type="RefSeq" id="WP_405146753.1">
    <property type="nucleotide sequence ID" value="NZ_CP109527.1"/>
</dbReference>
<evidence type="ECO:0000259" key="6">
    <source>
        <dbReference type="Pfam" id="PF14759"/>
    </source>
</evidence>
<feature type="domain" description="FAD/NAD(P)-binding" evidence="5">
    <location>
        <begin position="8"/>
        <end position="270"/>
    </location>
</feature>
<name>A0ABZ1N364_9NOCA</name>
<evidence type="ECO:0000313" key="8">
    <source>
        <dbReference type="Proteomes" id="UP001621418"/>
    </source>
</evidence>